<dbReference type="AlphaFoldDB" id="A0A813VRJ9"/>
<sequence>MICRSFIDANFIRQYCLPDKIINLDDFRFYIRVKCNLSLNDVEKIVNSFQINSFFIAHKWTNVKCVYDENESYQHLFSSNLNKFQHFHRLFNNQFVSYDLSNTRQIEINFDPSLDLFLKQFDELYPQVSSMKIPTDPNYPLTDPDKIRIKVFARLISMPVQLKYFLADQFEWLLYITQYALDDLRHNALSTVQYAEFSIPSCHRSRNESSHIGKHLVPLVSTYMPNLQTLRLWRPDDFPWTSIRPDFQSKKFYGKLVRRWLKFLHTPQSINEHVNVFDQDLCQLIEQLKKLVYLDIHGCIPYDKIEPYRLRVQIRFPNSRIHISASRFRLWI</sequence>
<protein>
    <submittedName>
        <fullName evidence="1">Uncharacterized protein</fullName>
    </submittedName>
</protein>
<dbReference type="EMBL" id="CAJNOH010000081">
    <property type="protein sequence ID" value="CAF0849756.1"/>
    <property type="molecule type" value="Genomic_DNA"/>
</dbReference>
<dbReference type="Proteomes" id="UP000663854">
    <property type="component" value="Unassembled WGS sequence"/>
</dbReference>
<name>A0A813VRJ9_9BILA</name>
<evidence type="ECO:0000313" key="2">
    <source>
        <dbReference type="Proteomes" id="UP000663854"/>
    </source>
</evidence>
<reference evidence="1" key="1">
    <citation type="submission" date="2021-02" db="EMBL/GenBank/DDBJ databases">
        <authorList>
            <person name="Nowell W R."/>
        </authorList>
    </citation>
    <scope>NUCLEOTIDE SEQUENCE</scope>
</reference>
<accession>A0A813VRJ9</accession>
<gene>
    <name evidence="1" type="ORF">PYM288_LOCUS7002</name>
</gene>
<proteinExistence type="predicted"/>
<comment type="caution">
    <text evidence="1">The sequence shown here is derived from an EMBL/GenBank/DDBJ whole genome shotgun (WGS) entry which is preliminary data.</text>
</comment>
<organism evidence="1 2">
    <name type="scientific">Rotaria sordida</name>
    <dbReference type="NCBI Taxonomy" id="392033"/>
    <lineage>
        <taxon>Eukaryota</taxon>
        <taxon>Metazoa</taxon>
        <taxon>Spiralia</taxon>
        <taxon>Gnathifera</taxon>
        <taxon>Rotifera</taxon>
        <taxon>Eurotatoria</taxon>
        <taxon>Bdelloidea</taxon>
        <taxon>Philodinida</taxon>
        <taxon>Philodinidae</taxon>
        <taxon>Rotaria</taxon>
    </lineage>
</organism>
<evidence type="ECO:0000313" key="1">
    <source>
        <dbReference type="EMBL" id="CAF0849756.1"/>
    </source>
</evidence>